<dbReference type="CDD" id="cd06257">
    <property type="entry name" value="DnaJ"/>
    <property type="match status" value="1"/>
</dbReference>
<dbReference type="SUPFAM" id="SSF46565">
    <property type="entry name" value="Chaperone J-domain"/>
    <property type="match status" value="1"/>
</dbReference>
<dbReference type="GO" id="GO:0005737">
    <property type="term" value="C:cytoplasm"/>
    <property type="evidence" value="ECO:0007669"/>
    <property type="project" value="TreeGrafter"/>
</dbReference>
<dbReference type="GO" id="GO:0044183">
    <property type="term" value="F:protein folding chaperone"/>
    <property type="evidence" value="ECO:0007669"/>
    <property type="project" value="TreeGrafter"/>
</dbReference>
<dbReference type="EMBL" id="SGPK01000038">
    <property type="protein sequence ID" value="THH10367.1"/>
    <property type="molecule type" value="Genomic_DNA"/>
</dbReference>
<evidence type="ECO:0000313" key="4">
    <source>
        <dbReference type="Proteomes" id="UP000308199"/>
    </source>
</evidence>
<dbReference type="GO" id="GO:0051087">
    <property type="term" value="F:protein-folding chaperone binding"/>
    <property type="evidence" value="ECO:0007669"/>
    <property type="project" value="TreeGrafter"/>
</dbReference>
<proteinExistence type="predicted"/>
<accession>A0A4S4LFB8</accession>
<dbReference type="Proteomes" id="UP000308199">
    <property type="component" value="Unassembled WGS sequence"/>
</dbReference>
<dbReference type="PANTHER" id="PTHR43948:SF10">
    <property type="entry name" value="MRJ, ISOFORM E"/>
    <property type="match status" value="1"/>
</dbReference>
<dbReference type="PROSITE" id="PS50076">
    <property type="entry name" value="DNAJ_2"/>
    <property type="match status" value="1"/>
</dbReference>
<dbReference type="Gene3D" id="1.10.287.110">
    <property type="entry name" value="DnaJ domain"/>
    <property type="match status" value="1"/>
</dbReference>
<dbReference type="InterPro" id="IPR001623">
    <property type="entry name" value="DnaJ_domain"/>
</dbReference>
<dbReference type="AlphaFoldDB" id="A0A4S4LFB8"/>
<evidence type="ECO:0000313" key="3">
    <source>
        <dbReference type="EMBL" id="THH10367.1"/>
    </source>
</evidence>
<comment type="caution">
    <text evidence="3">The sequence shown here is derived from an EMBL/GenBank/DDBJ whole genome shotgun (WGS) entry which is preliminary data.</text>
</comment>
<sequence>MPEDLYAALGVQNNVPPEEIRQAYRRRALQTHPDRLQPGATAAEKAYAEEQFRKVNNAYEILSDEEKRRIYDQHGQWPPPEVQQDPRNNSFNSPFFNEPFFNDPFFTQTSGASSSRSRRHYNPPGFTDPFALFNSIFGDMHRSFDDPFFADAGPFGSQPFGSFNRNPFGHLQMNNVFPAIDGPFQGQTSNFQSSSRGVRTHGDGNGHWVSQSRMTQTINGVTESVWKRTDSTGNKHVTHTNSSGQERYFINGVEQPNERNLPPPPYPGPQIVSTPRHAIEKSRDRKDPYIHHTGSYAPVNEDQTYAQEHKKQWWKRVK</sequence>
<dbReference type="SMART" id="SM00271">
    <property type="entry name" value="DnaJ"/>
    <property type="match status" value="1"/>
</dbReference>
<feature type="domain" description="J" evidence="2">
    <location>
        <begin position="4"/>
        <end position="75"/>
    </location>
</feature>
<dbReference type="PANTHER" id="PTHR43948">
    <property type="entry name" value="DNAJ HOMOLOG SUBFAMILY B"/>
    <property type="match status" value="1"/>
</dbReference>
<dbReference type="PRINTS" id="PR00625">
    <property type="entry name" value="JDOMAIN"/>
</dbReference>
<dbReference type="GO" id="GO:0051082">
    <property type="term" value="F:unfolded protein binding"/>
    <property type="evidence" value="ECO:0007669"/>
    <property type="project" value="TreeGrafter"/>
</dbReference>
<dbReference type="Pfam" id="PF00226">
    <property type="entry name" value="DnaJ"/>
    <property type="match status" value="1"/>
</dbReference>
<dbReference type="InterPro" id="IPR018253">
    <property type="entry name" value="DnaJ_domain_CS"/>
</dbReference>
<keyword evidence="4" id="KW-1185">Reference proteome</keyword>
<dbReference type="InterPro" id="IPR036869">
    <property type="entry name" value="J_dom_sf"/>
</dbReference>
<gene>
    <name evidence="3" type="ORF">EW145_g1397</name>
</gene>
<dbReference type="OrthoDB" id="442087at2759"/>
<evidence type="ECO:0000256" key="1">
    <source>
        <dbReference type="SAM" id="MobiDB-lite"/>
    </source>
</evidence>
<organism evidence="3 4">
    <name type="scientific">Phellinidium pouzarii</name>
    <dbReference type="NCBI Taxonomy" id="167371"/>
    <lineage>
        <taxon>Eukaryota</taxon>
        <taxon>Fungi</taxon>
        <taxon>Dikarya</taxon>
        <taxon>Basidiomycota</taxon>
        <taxon>Agaricomycotina</taxon>
        <taxon>Agaricomycetes</taxon>
        <taxon>Hymenochaetales</taxon>
        <taxon>Hymenochaetaceae</taxon>
        <taxon>Phellinidium</taxon>
    </lineage>
</organism>
<evidence type="ECO:0000259" key="2">
    <source>
        <dbReference type="PROSITE" id="PS50076"/>
    </source>
</evidence>
<feature type="compositionally biased region" description="Basic and acidic residues" evidence="1">
    <location>
        <begin position="278"/>
        <end position="290"/>
    </location>
</feature>
<feature type="region of interest" description="Disordered" evidence="1">
    <location>
        <begin position="278"/>
        <end position="305"/>
    </location>
</feature>
<dbReference type="PROSITE" id="PS00636">
    <property type="entry name" value="DNAJ_1"/>
    <property type="match status" value="1"/>
</dbReference>
<name>A0A4S4LFB8_9AGAM</name>
<protein>
    <recommendedName>
        <fullName evidence="2">J domain-containing protein</fullName>
    </recommendedName>
</protein>
<reference evidence="3 4" key="1">
    <citation type="submission" date="2019-02" db="EMBL/GenBank/DDBJ databases">
        <title>Genome sequencing of the rare red list fungi Phellinidium pouzarii.</title>
        <authorList>
            <person name="Buettner E."/>
            <person name="Kellner H."/>
        </authorList>
    </citation>
    <scope>NUCLEOTIDE SEQUENCE [LARGE SCALE GENOMIC DNA]</scope>
    <source>
        <strain evidence="3 4">DSM 108285</strain>
    </source>
</reference>